<dbReference type="AlphaFoldDB" id="A0A166QJM2"/>
<reference evidence="1 2" key="1">
    <citation type="journal article" date="2016" name="Mol. Biol. Evol.">
        <title>Comparative Genomics of Early-Diverging Mushroom-Forming Fungi Provides Insights into the Origins of Lignocellulose Decay Capabilities.</title>
        <authorList>
            <person name="Nagy L.G."/>
            <person name="Riley R."/>
            <person name="Tritt A."/>
            <person name="Adam C."/>
            <person name="Daum C."/>
            <person name="Floudas D."/>
            <person name="Sun H."/>
            <person name="Yadav J.S."/>
            <person name="Pangilinan J."/>
            <person name="Larsson K.H."/>
            <person name="Matsuura K."/>
            <person name="Barry K."/>
            <person name="Labutti K."/>
            <person name="Kuo R."/>
            <person name="Ohm R.A."/>
            <person name="Bhattacharya S.S."/>
            <person name="Shirouzu T."/>
            <person name="Yoshinaga Y."/>
            <person name="Martin F.M."/>
            <person name="Grigoriev I.V."/>
            <person name="Hibbett D.S."/>
        </authorList>
    </citation>
    <scope>NUCLEOTIDE SEQUENCE [LARGE SCALE GENOMIC DNA]</scope>
    <source>
        <strain evidence="1 2">CBS 109695</strain>
    </source>
</reference>
<evidence type="ECO:0000313" key="2">
    <source>
        <dbReference type="Proteomes" id="UP000076532"/>
    </source>
</evidence>
<protein>
    <recommendedName>
        <fullName evidence="3">MFS general substrate transporter</fullName>
    </recommendedName>
</protein>
<dbReference type="Proteomes" id="UP000076532">
    <property type="component" value="Unassembled WGS sequence"/>
</dbReference>
<name>A0A166QJM2_9AGAM</name>
<keyword evidence="2" id="KW-1185">Reference proteome</keyword>
<gene>
    <name evidence="1" type="ORF">FIBSPDRAFT_322113</name>
</gene>
<accession>A0A166QJM2</accession>
<organism evidence="1 2">
    <name type="scientific">Athelia psychrophila</name>
    <dbReference type="NCBI Taxonomy" id="1759441"/>
    <lineage>
        <taxon>Eukaryota</taxon>
        <taxon>Fungi</taxon>
        <taxon>Dikarya</taxon>
        <taxon>Basidiomycota</taxon>
        <taxon>Agaricomycotina</taxon>
        <taxon>Agaricomycetes</taxon>
        <taxon>Agaricomycetidae</taxon>
        <taxon>Atheliales</taxon>
        <taxon>Atheliaceae</taxon>
        <taxon>Athelia</taxon>
    </lineage>
</organism>
<sequence length="118" mass="13111">MTFLWIGVGMMGAMCCMPFWRYSNEKAQVERLPSTGDADVHGPSRLDPGADRAVRPRVHSLHVRAVDLSNSNYRVYPIRHRPIVRIHLTFAYLVSAYCPIAASAMAATSCLETFGIGE</sequence>
<dbReference type="EMBL" id="KV417510">
    <property type="protein sequence ID" value="KZP27230.1"/>
    <property type="molecule type" value="Genomic_DNA"/>
</dbReference>
<evidence type="ECO:0000313" key="1">
    <source>
        <dbReference type="EMBL" id="KZP27230.1"/>
    </source>
</evidence>
<proteinExistence type="predicted"/>
<evidence type="ECO:0008006" key="3">
    <source>
        <dbReference type="Google" id="ProtNLM"/>
    </source>
</evidence>